<reference evidence="4" key="2">
    <citation type="submission" date="2020-06" db="EMBL/GenBank/DDBJ databases">
        <title>Helianthus annuus Genome sequencing and assembly Release 2.</title>
        <authorList>
            <person name="Gouzy J."/>
            <person name="Langlade N."/>
            <person name="Munos S."/>
        </authorList>
    </citation>
    <scope>NUCLEOTIDE SEQUENCE</scope>
    <source>
        <tissue evidence="4">Leaves</tissue>
    </source>
</reference>
<dbReference type="Gene3D" id="4.10.60.10">
    <property type="entry name" value="Zinc finger, CCHC-type"/>
    <property type="match status" value="1"/>
</dbReference>
<feature type="domain" description="CCHC-type" evidence="3">
    <location>
        <begin position="15"/>
        <end position="30"/>
    </location>
</feature>
<dbReference type="InterPro" id="IPR001878">
    <property type="entry name" value="Znf_CCHC"/>
</dbReference>
<keyword evidence="5" id="KW-1185">Reference proteome</keyword>
<evidence type="ECO:0000256" key="1">
    <source>
        <dbReference type="PROSITE-ProRule" id="PRU00047"/>
    </source>
</evidence>
<dbReference type="Proteomes" id="UP000215914">
    <property type="component" value="Unassembled WGS sequence"/>
</dbReference>
<dbReference type="GO" id="GO:0003676">
    <property type="term" value="F:nucleic acid binding"/>
    <property type="evidence" value="ECO:0007669"/>
    <property type="project" value="InterPro"/>
</dbReference>
<dbReference type="EMBL" id="MNCJ02000320">
    <property type="protein sequence ID" value="KAF5805052.1"/>
    <property type="molecule type" value="Genomic_DNA"/>
</dbReference>
<evidence type="ECO:0000313" key="4">
    <source>
        <dbReference type="EMBL" id="KAF5805052.1"/>
    </source>
</evidence>
<gene>
    <name evidence="4" type="ORF">HanXRQr2_Chr05g0204481</name>
</gene>
<evidence type="ECO:0000256" key="2">
    <source>
        <dbReference type="SAM" id="MobiDB-lite"/>
    </source>
</evidence>
<reference evidence="4" key="1">
    <citation type="journal article" date="2017" name="Nature">
        <title>The sunflower genome provides insights into oil metabolism, flowering and Asterid evolution.</title>
        <authorList>
            <person name="Badouin H."/>
            <person name="Gouzy J."/>
            <person name="Grassa C.J."/>
            <person name="Murat F."/>
            <person name="Staton S.E."/>
            <person name="Cottret L."/>
            <person name="Lelandais-Briere C."/>
            <person name="Owens G.L."/>
            <person name="Carrere S."/>
            <person name="Mayjonade B."/>
            <person name="Legrand L."/>
            <person name="Gill N."/>
            <person name="Kane N.C."/>
            <person name="Bowers J.E."/>
            <person name="Hubner S."/>
            <person name="Bellec A."/>
            <person name="Berard A."/>
            <person name="Berges H."/>
            <person name="Blanchet N."/>
            <person name="Boniface M.C."/>
            <person name="Brunel D."/>
            <person name="Catrice O."/>
            <person name="Chaidir N."/>
            <person name="Claudel C."/>
            <person name="Donnadieu C."/>
            <person name="Faraut T."/>
            <person name="Fievet G."/>
            <person name="Helmstetter N."/>
            <person name="King M."/>
            <person name="Knapp S.J."/>
            <person name="Lai Z."/>
            <person name="Le Paslier M.C."/>
            <person name="Lippi Y."/>
            <person name="Lorenzon L."/>
            <person name="Mandel J.R."/>
            <person name="Marage G."/>
            <person name="Marchand G."/>
            <person name="Marquand E."/>
            <person name="Bret-Mestries E."/>
            <person name="Morien E."/>
            <person name="Nambeesan S."/>
            <person name="Nguyen T."/>
            <person name="Pegot-Espagnet P."/>
            <person name="Pouilly N."/>
            <person name="Raftis F."/>
            <person name="Sallet E."/>
            <person name="Schiex T."/>
            <person name="Thomas J."/>
            <person name="Vandecasteele C."/>
            <person name="Vares D."/>
            <person name="Vear F."/>
            <person name="Vautrin S."/>
            <person name="Crespi M."/>
            <person name="Mangin B."/>
            <person name="Burke J.M."/>
            <person name="Salse J."/>
            <person name="Munos S."/>
            <person name="Vincourt P."/>
            <person name="Rieseberg L.H."/>
            <person name="Langlade N.B."/>
        </authorList>
    </citation>
    <scope>NUCLEOTIDE SEQUENCE</scope>
    <source>
        <tissue evidence="4">Leaves</tissue>
    </source>
</reference>
<accession>A0A9K3IXT5</accession>
<keyword evidence="1" id="KW-0862">Zinc</keyword>
<dbReference type="SUPFAM" id="SSF57756">
    <property type="entry name" value="Retrovirus zinc finger-like domains"/>
    <property type="match status" value="1"/>
</dbReference>
<keyword evidence="1" id="KW-0863">Zinc-finger</keyword>
<dbReference type="Gramene" id="mRNA:HanXRQr2_Chr05g0204481">
    <property type="protein sequence ID" value="CDS:HanXRQr2_Chr05g0204481.1"/>
    <property type="gene ID" value="HanXRQr2_Chr05g0204481"/>
</dbReference>
<dbReference type="AlphaFoldDB" id="A0A9K3IXT5"/>
<feature type="compositionally biased region" description="Polar residues" evidence="2">
    <location>
        <begin position="207"/>
        <end position="219"/>
    </location>
</feature>
<name>A0A9K3IXT5_HELAN</name>
<feature type="region of interest" description="Disordered" evidence="2">
    <location>
        <begin position="198"/>
        <end position="219"/>
    </location>
</feature>
<keyword evidence="1" id="KW-0479">Metal-binding</keyword>
<proteinExistence type="predicted"/>
<sequence length="219" mass="24913">MKLKVAQKKKETRICFKCNTVGHIARNCPEAIQTKQGVSEKLKGKMVENEPPTKQFIVFKNSKFEVGECSKNVYKRKAKLNNKKWVVKKSDDSSSNDSDSSKSEELSSGDESDSLKSVEPQVVRKEENLVPPLDDANFPPLRAENLKLKIGKVEISNQFFAEKKEFDVEKVFNPTVQSVFGKMIDGKVKGVKEFYEKKTKKPDEDGSSQVSNWDRTYHD</sequence>
<feature type="region of interest" description="Disordered" evidence="2">
    <location>
        <begin position="86"/>
        <end position="136"/>
    </location>
</feature>
<dbReference type="PROSITE" id="PS50158">
    <property type="entry name" value="ZF_CCHC"/>
    <property type="match status" value="1"/>
</dbReference>
<dbReference type="InterPro" id="IPR036875">
    <property type="entry name" value="Znf_CCHC_sf"/>
</dbReference>
<evidence type="ECO:0000313" key="5">
    <source>
        <dbReference type="Proteomes" id="UP000215914"/>
    </source>
</evidence>
<dbReference type="GO" id="GO:0008270">
    <property type="term" value="F:zinc ion binding"/>
    <property type="evidence" value="ECO:0007669"/>
    <property type="project" value="UniProtKB-KW"/>
</dbReference>
<evidence type="ECO:0000259" key="3">
    <source>
        <dbReference type="PROSITE" id="PS50158"/>
    </source>
</evidence>
<dbReference type="SMART" id="SM00343">
    <property type="entry name" value="ZnF_C2HC"/>
    <property type="match status" value="1"/>
</dbReference>
<comment type="caution">
    <text evidence="4">The sequence shown here is derived from an EMBL/GenBank/DDBJ whole genome shotgun (WGS) entry which is preliminary data.</text>
</comment>
<protein>
    <submittedName>
        <fullName evidence="4">Transcription factor interactor and regulator CCHC(Zn) family</fullName>
    </submittedName>
</protein>
<organism evidence="4 5">
    <name type="scientific">Helianthus annuus</name>
    <name type="common">Common sunflower</name>
    <dbReference type="NCBI Taxonomy" id="4232"/>
    <lineage>
        <taxon>Eukaryota</taxon>
        <taxon>Viridiplantae</taxon>
        <taxon>Streptophyta</taxon>
        <taxon>Embryophyta</taxon>
        <taxon>Tracheophyta</taxon>
        <taxon>Spermatophyta</taxon>
        <taxon>Magnoliopsida</taxon>
        <taxon>eudicotyledons</taxon>
        <taxon>Gunneridae</taxon>
        <taxon>Pentapetalae</taxon>
        <taxon>asterids</taxon>
        <taxon>campanulids</taxon>
        <taxon>Asterales</taxon>
        <taxon>Asteraceae</taxon>
        <taxon>Asteroideae</taxon>
        <taxon>Heliantheae alliance</taxon>
        <taxon>Heliantheae</taxon>
        <taxon>Helianthus</taxon>
    </lineage>
</organism>
<dbReference type="Pfam" id="PF00098">
    <property type="entry name" value="zf-CCHC"/>
    <property type="match status" value="1"/>
</dbReference>